<gene>
    <name evidence="1" type="ORF">CLCY_7c01460</name>
</gene>
<reference evidence="1 2" key="1">
    <citation type="submission" date="2015-06" db="EMBL/GenBank/DDBJ databases">
        <title>Draft genome sequence of the purine-degrading Clostridium cylindrosporum HC-1 (DSM 605).</title>
        <authorList>
            <person name="Poehlein A."/>
            <person name="Schiel-Bengelsdorf B."/>
            <person name="Bengelsdorf F."/>
            <person name="Daniel R."/>
            <person name="Duerre P."/>
        </authorList>
    </citation>
    <scope>NUCLEOTIDE SEQUENCE [LARGE SCALE GENOMIC DNA]</scope>
    <source>
        <strain evidence="1 2">DSM 605</strain>
    </source>
</reference>
<proteinExistence type="predicted"/>
<name>A0A0J8DFT3_CLOCY</name>
<evidence type="ECO:0000313" key="1">
    <source>
        <dbReference type="EMBL" id="KMT23099.1"/>
    </source>
</evidence>
<comment type="caution">
    <text evidence="1">The sequence shown here is derived from an EMBL/GenBank/DDBJ whole genome shotgun (WGS) entry which is preliminary data.</text>
</comment>
<accession>A0A0J8DFT3</accession>
<evidence type="ECO:0000313" key="2">
    <source>
        <dbReference type="Proteomes" id="UP000036756"/>
    </source>
</evidence>
<protein>
    <submittedName>
        <fullName evidence="1">Uncharacterized protein</fullName>
    </submittedName>
</protein>
<organism evidence="1 2">
    <name type="scientific">Clostridium cylindrosporum DSM 605</name>
    <dbReference type="NCBI Taxonomy" id="1121307"/>
    <lineage>
        <taxon>Bacteria</taxon>
        <taxon>Bacillati</taxon>
        <taxon>Bacillota</taxon>
        <taxon>Clostridia</taxon>
        <taxon>Eubacteriales</taxon>
        <taxon>Clostridiaceae</taxon>
        <taxon>Clostridium</taxon>
    </lineage>
</organism>
<dbReference type="RefSeq" id="WP_048569471.1">
    <property type="nucleotide sequence ID" value="NZ_LFVU01000003.1"/>
</dbReference>
<dbReference type="EMBL" id="LFVU01000003">
    <property type="protein sequence ID" value="KMT23099.1"/>
    <property type="molecule type" value="Genomic_DNA"/>
</dbReference>
<sequence>MTDNIFYKSMPKSQLLSPLARGEYGFIYESLKEEKTFSYIDENNNINLVANCGNRNIMTILKAKKSIYIDKHALGALIQVKFLEYGFSFDFVYDVYNNYDYSIVNSIINSSEGIIINFLINYESGYSKAFHLNFDLDDKLKERLNYIKDTTFNLQYPRIDLEIKNENEKVSRFLEYEYNLKIVEDVIEACDKLCKWKSSDNFIIYMSYDKNITLYLSEECKNFNFIKSELSSKYNLIDEGEKVIKGVPLLKYDRGYLYFNSHKD</sequence>
<dbReference type="Proteomes" id="UP000036756">
    <property type="component" value="Unassembled WGS sequence"/>
</dbReference>
<keyword evidence="2" id="KW-1185">Reference proteome</keyword>
<dbReference type="AlphaFoldDB" id="A0A0J8DFT3"/>
<dbReference type="PATRIC" id="fig|1121307.3.peg.2429"/>